<feature type="transmembrane region" description="Helical" evidence="1">
    <location>
        <begin position="159"/>
        <end position="180"/>
    </location>
</feature>
<keyword evidence="1" id="KW-1133">Transmembrane helix</keyword>
<dbReference type="EMBL" id="JAVKGS010000001">
    <property type="protein sequence ID" value="MDR5690796.1"/>
    <property type="molecule type" value="Genomic_DNA"/>
</dbReference>
<dbReference type="InterPro" id="IPR021315">
    <property type="entry name" value="Gap/Sap"/>
</dbReference>
<feature type="transmembrane region" description="Helical" evidence="1">
    <location>
        <begin position="12"/>
        <end position="31"/>
    </location>
</feature>
<name>A0ABU1FGA9_9MICO</name>
<proteinExistence type="predicted"/>
<keyword evidence="1" id="KW-0812">Transmembrane</keyword>
<protein>
    <submittedName>
        <fullName evidence="2">GAP family protein</fullName>
    </submittedName>
</protein>
<feature type="transmembrane region" description="Helical" evidence="1">
    <location>
        <begin position="134"/>
        <end position="152"/>
    </location>
</feature>
<feature type="transmembrane region" description="Helical" evidence="1">
    <location>
        <begin position="38"/>
        <end position="60"/>
    </location>
</feature>
<dbReference type="Pfam" id="PF11139">
    <property type="entry name" value="SfLAP"/>
    <property type="match status" value="1"/>
</dbReference>
<keyword evidence="1" id="KW-0472">Membrane</keyword>
<evidence type="ECO:0000313" key="2">
    <source>
        <dbReference type="EMBL" id="MDR5690796.1"/>
    </source>
</evidence>
<feature type="transmembrane region" description="Helical" evidence="1">
    <location>
        <begin position="72"/>
        <end position="90"/>
    </location>
</feature>
<sequence length="222" mass="22046">MAEVIGDVVPFAVGVALSPLPIIAVLLLLLAPVGARGGAAFLAARVLAFGALVAAFAWAADLVDDAAGSSTPAAVLRLLVGVGLVVGAVVKWHRRPRRDAESKLPGWMRAIDGMGAGGAFRLGLVLTVANPKELAFAAGAGFTVGGAFLGAGEVLVAGAVFVVLACASVGIPVVAVLVGGERMSPVLAELGDWLRRNNGIVMALVLLVVGAMLVGSGLSGLG</sequence>
<evidence type="ECO:0000313" key="3">
    <source>
        <dbReference type="Proteomes" id="UP001260072"/>
    </source>
</evidence>
<comment type="caution">
    <text evidence="2">The sequence shown here is derived from an EMBL/GenBank/DDBJ whole genome shotgun (WGS) entry which is preliminary data.</text>
</comment>
<reference evidence="3" key="1">
    <citation type="submission" date="2023-07" db="EMBL/GenBank/DDBJ databases">
        <title>Description of three actinobacteria isolated from air of manufacturing shop in a pharmaceutical factory.</title>
        <authorList>
            <person name="Zhang D.-F."/>
        </authorList>
    </citation>
    <scope>NUCLEOTIDE SEQUENCE [LARGE SCALE GENOMIC DNA]</scope>
    <source>
        <strain evidence="3">CCTCC AB 2011122</strain>
    </source>
</reference>
<organism evidence="2 3">
    <name type="scientific">Agromyces indicus</name>
    <dbReference type="NCBI Taxonomy" id="758919"/>
    <lineage>
        <taxon>Bacteria</taxon>
        <taxon>Bacillati</taxon>
        <taxon>Actinomycetota</taxon>
        <taxon>Actinomycetes</taxon>
        <taxon>Micrococcales</taxon>
        <taxon>Microbacteriaceae</taxon>
        <taxon>Agromyces</taxon>
    </lineage>
</organism>
<evidence type="ECO:0000256" key="1">
    <source>
        <dbReference type="SAM" id="Phobius"/>
    </source>
</evidence>
<dbReference type="Proteomes" id="UP001260072">
    <property type="component" value="Unassembled WGS sequence"/>
</dbReference>
<gene>
    <name evidence="2" type="ORF">RH861_01840</name>
</gene>
<dbReference type="RefSeq" id="WP_310519490.1">
    <property type="nucleotide sequence ID" value="NZ_BAABBS010000001.1"/>
</dbReference>
<accession>A0ABU1FGA9</accession>
<feature type="transmembrane region" description="Helical" evidence="1">
    <location>
        <begin position="200"/>
        <end position="221"/>
    </location>
</feature>
<keyword evidence="3" id="KW-1185">Reference proteome</keyword>